<dbReference type="WBParaSite" id="SSLN_0000181101-mRNA-1">
    <property type="protein sequence ID" value="SSLN_0000181101-mRNA-1"/>
    <property type="gene ID" value="SSLN_0000181101"/>
</dbReference>
<dbReference type="EMBL" id="UYSU01006233">
    <property type="protein sequence ID" value="VDL88129.1"/>
    <property type="molecule type" value="Genomic_DNA"/>
</dbReference>
<protein>
    <submittedName>
        <fullName evidence="2 4">Uncharacterized protein</fullName>
    </submittedName>
</protein>
<organism evidence="4">
    <name type="scientific">Schistocephalus solidus</name>
    <name type="common">Tapeworm</name>
    <dbReference type="NCBI Taxonomy" id="70667"/>
    <lineage>
        <taxon>Eukaryota</taxon>
        <taxon>Metazoa</taxon>
        <taxon>Spiralia</taxon>
        <taxon>Lophotrochozoa</taxon>
        <taxon>Platyhelminthes</taxon>
        <taxon>Cestoda</taxon>
        <taxon>Eucestoda</taxon>
        <taxon>Diphyllobothriidea</taxon>
        <taxon>Diphyllobothriidae</taxon>
        <taxon>Schistocephalus</taxon>
    </lineage>
</organism>
<dbReference type="Proteomes" id="UP000275846">
    <property type="component" value="Unassembled WGS sequence"/>
</dbReference>
<evidence type="ECO:0000256" key="1">
    <source>
        <dbReference type="SAM" id="MobiDB-lite"/>
    </source>
</evidence>
<reference evidence="4" key="1">
    <citation type="submission" date="2016-06" db="UniProtKB">
        <authorList>
            <consortium name="WormBaseParasite"/>
        </authorList>
    </citation>
    <scope>IDENTIFICATION</scope>
</reference>
<reference evidence="2 3" key="2">
    <citation type="submission" date="2018-11" db="EMBL/GenBank/DDBJ databases">
        <authorList>
            <consortium name="Pathogen Informatics"/>
        </authorList>
    </citation>
    <scope>NUCLEOTIDE SEQUENCE [LARGE SCALE GENOMIC DNA]</scope>
    <source>
        <strain evidence="2 3">NST_G2</strain>
    </source>
</reference>
<gene>
    <name evidence="2" type="ORF">SSLN_LOCUS1744</name>
</gene>
<name>A0A183SBZ6_SCHSO</name>
<feature type="region of interest" description="Disordered" evidence="1">
    <location>
        <begin position="32"/>
        <end position="52"/>
    </location>
</feature>
<evidence type="ECO:0000313" key="2">
    <source>
        <dbReference type="EMBL" id="VDL88129.1"/>
    </source>
</evidence>
<evidence type="ECO:0000313" key="4">
    <source>
        <dbReference type="WBParaSite" id="SSLN_0000181101-mRNA-1"/>
    </source>
</evidence>
<keyword evidence="3" id="KW-1185">Reference proteome</keyword>
<proteinExistence type="predicted"/>
<evidence type="ECO:0000313" key="3">
    <source>
        <dbReference type="Proteomes" id="UP000275846"/>
    </source>
</evidence>
<dbReference type="AlphaFoldDB" id="A0A183SBZ6"/>
<accession>A0A183SBZ6</accession>
<sequence length="157" mass="17394">SLLIAKSAGRYNGGSDSRTLLLPQLFHTIHFPTSTSPFNPERPNQSPSSYQSPMTPDITSVTCWLSCPFSLFTLSLLTPRDICYGSSHPPPPRTYCFHNSNTSSPSAAGEPLYSLRQTRKTADEFAIELIQLARHTFPNLPPTDHDDLVLDRFISGL</sequence>